<evidence type="ECO:0000259" key="1">
    <source>
        <dbReference type="Pfam" id="PF01882"/>
    </source>
</evidence>
<dbReference type="RefSeq" id="WP_110129921.1">
    <property type="nucleotide sequence ID" value="NZ_QHJQ01000002.1"/>
</dbReference>
<dbReference type="InParanoid" id="A0A317ZHI1"/>
<gene>
    <name evidence="2" type="ORF">DDZ13_02850</name>
</gene>
<dbReference type="SUPFAM" id="SSF53300">
    <property type="entry name" value="vWA-like"/>
    <property type="match status" value="1"/>
</dbReference>
<dbReference type="PANTHER" id="PTHR33608:SF6">
    <property type="entry name" value="BLL2464 PROTEIN"/>
    <property type="match status" value="1"/>
</dbReference>
<dbReference type="EMBL" id="QHJQ01000002">
    <property type="protein sequence ID" value="PXA04920.1"/>
    <property type="molecule type" value="Genomic_DNA"/>
</dbReference>
<evidence type="ECO:0000313" key="2">
    <source>
        <dbReference type="EMBL" id="PXA04920.1"/>
    </source>
</evidence>
<protein>
    <submittedName>
        <fullName evidence="2">DUF58 domain-containing protein</fullName>
    </submittedName>
</protein>
<dbReference type="Pfam" id="PF01882">
    <property type="entry name" value="DUF58"/>
    <property type="match status" value="1"/>
</dbReference>
<reference evidence="2 3" key="1">
    <citation type="submission" date="2018-05" db="EMBL/GenBank/DDBJ databases">
        <title>Coraliomargarita sinensis sp. nov., isolated from a marine solar saltern.</title>
        <authorList>
            <person name="Zhou L.Y."/>
        </authorList>
    </citation>
    <scope>NUCLEOTIDE SEQUENCE [LARGE SCALE GENOMIC DNA]</scope>
    <source>
        <strain evidence="2 3">WN38</strain>
    </source>
</reference>
<dbReference type="Gene3D" id="3.40.50.410">
    <property type="entry name" value="von Willebrand factor, type A domain"/>
    <property type="match status" value="1"/>
</dbReference>
<comment type="caution">
    <text evidence="2">The sequence shown here is derived from an EMBL/GenBank/DDBJ whole genome shotgun (WGS) entry which is preliminary data.</text>
</comment>
<feature type="domain" description="DUF58" evidence="1">
    <location>
        <begin position="42"/>
        <end position="263"/>
    </location>
</feature>
<dbReference type="AlphaFoldDB" id="A0A317ZHI1"/>
<dbReference type="Proteomes" id="UP000247099">
    <property type="component" value="Unassembled WGS sequence"/>
</dbReference>
<dbReference type="InterPro" id="IPR002881">
    <property type="entry name" value="DUF58"/>
</dbReference>
<name>A0A317ZHI1_9BACT</name>
<keyword evidence="3" id="KW-1185">Reference proteome</keyword>
<dbReference type="OrthoDB" id="9776116at2"/>
<sequence length="300" mass="34214">MNTSDIIKKVRHLEIRTRKLVTDSVTGAYHSSFKGRGMDFEEVREYAIGDDVRTIDWNVSAKMDKPFIKVYREERELTLMLLIDLSASGIFGSVEQSKRERAAEIASVLAFSATRNNDKVGLLLYTDDVEHYIPPKKGRRHILRVIRDILFYEPAGRATNHKAALDYLNRVQRRKAVVFLISDFLESQASDSAVDAQLFNTLALTNQRHDLISIALTDPRERELPNVGLITLEDAETGEMVELDTGSRAVRESYQKRADERQAAFDSGMRKKGLDWIEASTEGPYLPALRQLFARRSNRH</sequence>
<evidence type="ECO:0000313" key="3">
    <source>
        <dbReference type="Proteomes" id="UP000247099"/>
    </source>
</evidence>
<proteinExistence type="predicted"/>
<accession>A0A317ZHI1</accession>
<dbReference type="InterPro" id="IPR036465">
    <property type="entry name" value="vWFA_dom_sf"/>
</dbReference>
<dbReference type="PANTHER" id="PTHR33608">
    <property type="entry name" value="BLL2464 PROTEIN"/>
    <property type="match status" value="1"/>
</dbReference>
<organism evidence="2 3">
    <name type="scientific">Coraliomargarita sinensis</name>
    <dbReference type="NCBI Taxonomy" id="2174842"/>
    <lineage>
        <taxon>Bacteria</taxon>
        <taxon>Pseudomonadati</taxon>
        <taxon>Verrucomicrobiota</taxon>
        <taxon>Opitutia</taxon>
        <taxon>Puniceicoccales</taxon>
        <taxon>Coraliomargaritaceae</taxon>
        <taxon>Coraliomargarita</taxon>
    </lineage>
</organism>